<feature type="repeat" description="PPR" evidence="2">
    <location>
        <begin position="299"/>
        <end position="333"/>
    </location>
</feature>
<feature type="repeat" description="PPR" evidence="2">
    <location>
        <begin position="175"/>
        <end position="209"/>
    </location>
</feature>
<dbReference type="InterPro" id="IPR046960">
    <property type="entry name" value="PPR_At4g14850-like_plant"/>
</dbReference>
<name>A0A835S594_VANPL</name>
<feature type="repeat" description="PPR" evidence="2">
    <location>
        <begin position="73"/>
        <end position="107"/>
    </location>
</feature>
<evidence type="ECO:0000313" key="3">
    <source>
        <dbReference type="EMBL" id="KAG0501749.1"/>
    </source>
</evidence>
<keyword evidence="1" id="KW-0677">Repeat</keyword>
<comment type="caution">
    <text evidence="3">The sequence shown here is derived from an EMBL/GenBank/DDBJ whole genome shotgun (WGS) entry which is preliminary data.</text>
</comment>
<sequence length="621" mass="70080">MADACSPLEMEKRLITLLQGCKDLRELKQIHLQVLVNGLGESCHLLPKLMDVSSSCNCVDYSIQIFQTAKSPNVVVHNTMIKHFVQNGCQSEAFDVYKEMRVRKILPNNFTFTFLLKACQSLASLCCCEELHAQLVKHRFGSLVYVQNVLLCVYSSCAKDPSFACRVFDEMLQRDVVSWNSLVSAYVFHGNMERAIKLFNSMPVRNIVSWNLVISALSKTGDMALARSLFDRMTMKNTLSWNAIITGYVAIGDVESARSIFEQSWDKDVFSWTTMISGYAQAGHMDSARKLFDSMPLKNPVSWNAMISGYNKNFRFDEALVMFQLMLIDGKCPPNEATFTSVVSTISHLGSLEHGRWINSYIKKNNIPLTITLSNALIDMFAKCGDIKNSELVFDQMTRRCIITWTTMISGLALNGQCREAVALFHRFCREGSFPDDVIFIAALSACTHGGLLEEGHQIFDLMAGKYGIQPRMEHYGCMVDLLGRMGKFDEAIEFIRKMQMEPNVVIWATLLSSSNVHGAVVVMDAVRGKVKGFDCLEAAYQVLVSNSSAREGVWHRVVDVRARMREKGLQKVPGCSLIQLGGEVHEFMVEDAAHWRREDIYHVLHDWTDHARQMGCVLHM</sequence>
<dbReference type="InterPro" id="IPR046848">
    <property type="entry name" value="E_motif"/>
</dbReference>
<dbReference type="Pfam" id="PF01535">
    <property type="entry name" value="PPR"/>
    <property type="match status" value="6"/>
</dbReference>
<dbReference type="PANTHER" id="PTHR47926:SF531">
    <property type="entry name" value="TETRATRICOPEPTIDE REPEAT SUPERFAMILY PROTEIN"/>
    <property type="match status" value="1"/>
</dbReference>
<protein>
    <recommendedName>
        <fullName evidence="5">Chlororespiratory reduction 4</fullName>
    </recommendedName>
</protein>
<dbReference type="InterPro" id="IPR002885">
    <property type="entry name" value="PPR_rpt"/>
</dbReference>
<evidence type="ECO:0000256" key="2">
    <source>
        <dbReference type="PROSITE-ProRule" id="PRU00708"/>
    </source>
</evidence>
<dbReference type="GO" id="GO:0003723">
    <property type="term" value="F:RNA binding"/>
    <property type="evidence" value="ECO:0007669"/>
    <property type="project" value="InterPro"/>
</dbReference>
<gene>
    <name evidence="3" type="ORF">HPP92_001821</name>
</gene>
<feature type="repeat" description="PPR" evidence="2">
    <location>
        <begin position="268"/>
        <end position="298"/>
    </location>
</feature>
<dbReference type="FunFam" id="1.25.40.10:FF:000511">
    <property type="entry name" value="Pentatricopeptide repeat-containing protein"/>
    <property type="match status" value="1"/>
</dbReference>
<evidence type="ECO:0008006" key="5">
    <source>
        <dbReference type="Google" id="ProtNLM"/>
    </source>
</evidence>
<feature type="repeat" description="PPR" evidence="2">
    <location>
        <begin position="401"/>
        <end position="435"/>
    </location>
</feature>
<dbReference type="PROSITE" id="PS51375">
    <property type="entry name" value="PPR"/>
    <property type="match status" value="5"/>
</dbReference>
<dbReference type="GO" id="GO:0009451">
    <property type="term" value="P:RNA modification"/>
    <property type="evidence" value="ECO:0007669"/>
    <property type="project" value="InterPro"/>
</dbReference>
<accession>A0A835S594</accession>
<evidence type="ECO:0000313" key="4">
    <source>
        <dbReference type="Proteomes" id="UP000639772"/>
    </source>
</evidence>
<dbReference type="OrthoDB" id="185373at2759"/>
<reference evidence="3 4" key="1">
    <citation type="journal article" date="2020" name="Nat. Food">
        <title>A phased Vanilla planifolia genome enables genetic improvement of flavour and production.</title>
        <authorList>
            <person name="Hasing T."/>
            <person name="Tang H."/>
            <person name="Brym M."/>
            <person name="Khazi F."/>
            <person name="Huang T."/>
            <person name="Chambers A.H."/>
        </authorList>
    </citation>
    <scope>NUCLEOTIDE SEQUENCE [LARGE SCALE GENOMIC DNA]</scope>
    <source>
        <tissue evidence="3">Leaf</tissue>
    </source>
</reference>
<dbReference type="Gene3D" id="1.25.40.10">
    <property type="entry name" value="Tetratricopeptide repeat domain"/>
    <property type="match status" value="5"/>
</dbReference>
<dbReference type="Pfam" id="PF20431">
    <property type="entry name" value="E_motif"/>
    <property type="match status" value="1"/>
</dbReference>
<proteinExistence type="predicted"/>
<evidence type="ECO:0000256" key="1">
    <source>
        <dbReference type="ARBA" id="ARBA00022737"/>
    </source>
</evidence>
<organism evidence="3 4">
    <name type="scientific">Vanilla planifolia</name>
    <name type="common">Vanilla</name>
    <dbReference type="NCBI Taxonomy" id="51239"/>
    <lineage>
        <taxon>Eukaryota</taxon>
        <taxon>Viridiplantae</taxon>
        <taxon>Streptophyta</taxon>
        <taxon>Embryophyta</taxon>
        <taxon>Tracheophyta</taxon>
        <taxon>Spermatophyta</taxon>
        <taxon>Magnoliopsida</taxon>
        <taxon>Liliopsida</taxon>
        <taxon>Asparagales</taxon>
        <taxon>Orchidaceae</taxon>
        <taxon>Vanilloideae</taxon>
        <taxon>Vanilleae</taxon>
        <taxon>Vanilla</taxon>
    </lineage>
</organism>
<dbReference type="PANTHER" id="PTHR47926">
    <property type="entry name" value="PENTATRICOPEPTIDE REPEAT-CONTAINING PROTEIN"/>
    <property type="match status" value="1"/>
</dbReference>
<dbReference type="EMBL" id="JADCNM010000001">
    <property type="protein sequence ID" value="KAG0501749.1"/>
    <property type="molecule type" value="Genomic_DNA"/>
</dbReference>
<dbReference type="NCBIfam" id="TIGR00756">
    <property type="entry name" value="PPR"/>
    <property type="match status" value="7"/>
</dbReference>
<dbReference type="InterPro" id="IPR011990">
    <property type="entry name" value="TPR-like_helical_dom_sf"/>
</dbReference>
<dbReference type="AlphaFoldDB" id="A0A835S594"/>
<dbReference type="Proteomes" id="UP000639772">
    <property type="component" value="Chromosome 1"/>
</dbReference>
<dbReference type="SUPFAM" id="SSF48452">
    <property type="entry name" value="TPR-like"/>
    <property type="match status" value="1"/>
</dbReference>
<dbReference type="Pfam" id="PF13041">
    <property type="entry name" value="PPR_2"/>
    <property type="match status" value="3"/>
</dbReference>